<evidence type="ECO:0000259" key="2">
    <source>
        <dbReference type="Pfam" id="PF04773"/>
    </source>
</evidence>
<evidence type="ECO:0000259" key="3">
    <source>
        <dbReference type="Pfam" id="PF16344"/>
    </source>
</evidence>
<dbReference type="RefSeq" id="WP_207972715.1">
    <property type="nucleotide sequence ID" value="NZ_CP071795.1"/>
</dbReference>
<dbReference type="Gene3D" id="2.60.120.1440">
    <property type="match status" value="1"/>
</dbReference>
<dbReference type="InterPro" id="IPR006860">
    <property type="entry name" value="FecR"/>
</dbReference>
<evidence type="ECO:0000256" key="1">
    <source>
        <dbReference type="SAM" id="Phobius"/>
    </source>
</evidence>
<dbReference type="Proteomes" id="UP000663935">
    <property type="component" value="Chromosome"/>
</dbReference>
<dbReference type="Pfam" id="PF04773">
    <property type="entry name" value="FecR"/>
    <property type="match status" value="1"/>
</dbReference>
<evidence type="ECO:0000313" key="4">
    <source>
        <dbReference type="EMBL" id="QTD38587.1"/>
    </source>
</evidence>
<dbReference type="Pfam" id="PF16344">
    <property type="entry name" value="FecR_C"/>
    <property type="match status" value="1"/>
</dbReference>
<dbReference type="Gene3D" id="3.55.50.30">
    <property type="match status" value="1"/>
</dbReference>
<accession>A0ABX7SWF7</accession>
<dbReference type="PANTHER" id="PTHR30273">
    <property type="entry name" value="PERIPLASMIC SIGNAL SENSOR AND SIGMA FACTOR ACTIVATOR FECR-RELATED"/>
    <property type="match status" value="1"/>
</dbReference>
<feature type="domain" description="FecR protein" evidence="2">
    <location>
        <begin position="171"/>
        <end position="266"/>
    </location>
</feature>
<keyword evidence="1" id="KW-1133">Transmembrane helix</keyword>
<keyword evidence="5" id="KW-1185">Reference proteome</keyword>
<proteinExistence type="predicted"/>
<dbReference type="EMBL" id="CP071795">
    <property type="protein sequence ID" value="QTD38587.1"/>
    <property type="molecule type" value="Genomic_DNA"/>
</dbReference>
<feature type="domain" description="Protein FecR C-terminal" evidence="3">
    <location>
        <begin position="316"/>
        <end position="383"/>
    </location>
</feature>
<evidence type="ECO:0000313" key="5">
    <source>
        <dbReference type="Proteomes" id="UP000663935"/>
    </source>
</evidence>
<dbReference type="InterPro" id="IPR032508">
    <property type="entry name" value="FecR_C"/>
</dbReference>
<keyword evidence="1" id="KW-0812">Transmembrane</keyword>
<reference evidence="4 5" key="1">
    <citation type="submission" date="2021-03" db="EMBL/GenBank/DDBJ databases">
        <title>Complete genome of Polaribacter_sp.G4M1.</title>
        <authorList>
            <person name="Jeong S.W."/>
            <person name="Bae J.W."/>
        </authorList>
    </citation>
    <scope>NUCLEOTIDE SEQUENCE [LARGE SCALE GENOMIC DNA]</scope>
    <source>
        <strain evidence="4 5">G4M1</strain>
    </source>
</reference>
<name>A0ABX7SWF7_9FLAO</name>
<dbReference type="PIRSF" id="PIRSF018266">
    <property type="entry name" value="FecR"/>
    <property type="match status" value="1"/>
</dbReference>
<gene>
    <name evidence="4" type="ORF">JL193_04720</name>
</gene>
<protein>
    <submittedName>
        <fullName evidence="4">FecR family protein</fullName>
    </submittedName>
</protein>
<sequence length="384" mass="44099">MISNKVQNIIIKYLNKQASASELNALEEWLKEPSNIKEFNAYVKVNYLSDFNTKEFDAIASEKKILHFIAKDKKRLRLKKVTNFLKYAATIAIFVSLAYFYQQNNSKNKKEVALPSEKITLQTSNGKFTVLEEDGNFKIQDKEGNVIGSQKGDELVYEKKSEAKELIYNTLKVPYGKRFAIVLSDGTKVNLNAGTSFKYPVNFIEGKERQVFIESGEAYFDVTKDPKHPFIVNNRNMNVRVLGTQFNISSYPEDANITTVLVEGAVSLYNAKNNYNANNTTLLKPGFKANWNKKDSNIKVQKADIEIYTAWINGKILLKHMPFKSIIKKLERHYNVEIINNNKKLDNDFITATFETETIQEVFEVINEVHPINYTIEKNKIIIN</sequence>
<dbReference type="PANTHER" id="PTHR30273:SF2">
    <property type="entry name" value="PROTEIN FECR"/>
    <property type="match status" value="1"/>
</dbReference>
<keyword evidence="1" id="KW-0472">Membrane</keyword>
<organism evidence="4 5">
    <name type="scientific">Polaribacter batillariae</name>
    <dbReference type="NCBI Taxonomy" id="2808900"/>
    <lineage>
        <taxon>Bacteria</taxon>
        <taxon>Pseudomonadati</taxon>
        <taxon>Bacteroidota</taxon>
        <taxon>Flavobacteriia</taxon>
        <taxon>Flavobacteriales</taxon>
        <taxon>Flavobacteriaceae</taxon>
    </lineage>
</organism>
<feature type="transmembrane region" description="Helical" evidence="1">
    <location>
        <begin position="84"/>
        <end position="101"/>
    </location>
</feature>
<dbReference type="InterPro" id="IPR012373">
    <property type="entry name" value="Ferrdict_sens_TM"/>
</dbReference>